<organism evidence="2">
    <name type="scientific">Eutreptiella gymnastica</name>
    <dbReference type="NCBI Taxonomy" id="73025"/>
    <lineage>
        <taxon>Eukaryota</taxon>
        <taxon>Discoba</taxon>
        <taxon>Euglenozoa</taxon>
        <taxon>Euglenida</taxon>
        <taxon>Spirocuta</taxon>
        <taxon>Euglenophyceae</taxon>
        <taxon>Eutreptiales</taxon>
        <taxon>Eutreptiaceae</taxon>
        <taxon>Eutreptiella</taxon>
    </lineage>
</organism>
<feature type="compositionally biased region" description="Pro residues" evidence="1">
    <location>
        <begin position="29"/>
        <end position="43"/>
    </location>
</feature>
<reference evidence="2" key="1">
    <citation type="submission" date="2021-01" db="EMBL/GenBank/DDBJ databases">
        <authorList>
            <person name="Corre E."/>
            <person name="Pelletier E."/>
            <person name="Niang G."/>
            <person name="Scheremetjew M."/>
            <person name="Finn R."/>
            <person name="Kale V."/>
            <person name="Holt S."/>
            <person name="Cochrane G."/>
            <person name="Meng A."/>
            <person name="Brown T."/>
            <person name="Cohen L."/>
        </authorList>
    </citation>
    <scope>NUCLEOTIDE SEQUENCE</scope>
    <source>
        <strain evidence="2">CCMP1594</strain>
    </source>
</reference>
<gene>
    <name evidence="2" type="ORF">EGYM00163_LOCUS18833</name>
</gene>
<evidence type="ECO:0000256" key="1">
    <source>
        <dbReference type="SAM" id="MobiDB-lite"/>
    </source>
</evidence>
<accession>A0A7S4FQW3</accession>
<dbReference type="AlphaFoldDB" id="A0A7S4FQW3"/>
<dbReference type="EMBL" id="HBJA01053145">
    <property type="protein sequence ID" value="CAE0807704.1"/>
    <property type="molecule type" value="Transcribed_RNA"/>
</dbReference>
<protein>
    <submittedName>
        <fullName evidence="2">Uncharacterized protein</fullName>
    </submittedName>
</protein>
<sequence length="131" mass="13922">MAGSPAGPLALPLHIFLPTRVCVQDSPLAYPPPSPPAPPPAVPPEEAQDEVSPPLLTGPATGLYSLEMPPPAGFLLQPIVRGHCMFRSIVSSKDKHGQPSDCQYAVWMIGMLAAVHSGRSSKFHTTYWNSG</sequence>
<proteinExistence type="predicted"/>
<feature type="region of interest" description="Disordered" evidence="1">
    <location>
        <begin position="27"/>
        <end position="56"/>
    </location>
</feature>
<name>A0A7S4FQW3_9EUGL</name>
<evidence type="ECO:0000313" key="2">
    <source>
        <dbReference type="EMBL" id="CAE0807704.1"/>
    </source>
</evidence>